<protein>
    <submittedName>
        <fullName evidence="2">SUMF1/EgtB/PvdOfamily nonheme iron enzyme</fullName>
    </submittedName>
</protein>
<dbReference type="InterPro" id="IPR051043">
    <property type="entry name" value="Sulfatase_Mod_Factor_Kinase"/>
</dbReference>
<dbReference type="SUPFAM" id="SSF56436">
    <property type="entry name" value="C-type lectin-like"/>
    <property type="match status" value="1"/>
</dbReference>
<comment type="caution">
    <text evidence="2">The sequence shown here is derived from an EMBL/GenBank/DDBJ whole genome shotgun (WGS) entry which is preliminary data.</text>
</comment>
<dbReference type="AlphaFoldDB" id="A0A558D6Z3"/>
<dbReference type="Pfam" id="PF03781">
    <property type="entry name" value="FGE-sulfatase"/>
    <property type="match status" value="1"/>
</dbReference>
<evidence type="ECO:0000313" key="2">
    <source>
        <dbReference type="EMBL" id="TVT56795.1"/>
    </source>
</evidence>
<name>A0A558D6Z3_9GAMM</name>
<dbReference type="InterPro" id="IPR042095">
    <property type="entry name" value="SUMF_sf"/>
</dbReference>
<gene>
    <name evidence="2" type="ORF">FHK82_06765</name>
</gene>
<dbReference type="InterPro" id="IPR016187">
    <property type="entry name" value="CTDL_fold"/>
</dbReference>
<dbReference type="Proteomes" id="UP000317355">
    <property type="component" value="Unassembled WGS sequence"/>
</dbReference>
<reference evidence="2 3" key="1">
    <citation type="submission" date="2019-07" db="EMBL/GenBank/DDBJ databases">
        <title>The pathways for chlorine oxyanion respiration interact through the shared metabolite chlorate.</title>
        <authorList>
            <person name="Barnum T.P."/>
            <person name="Cheng Y."/>
            <person name="Hill K.A."/>
            <person name="Lucas L.N."/>
            <person name="Carlson H.K."/>
            <person name="Coates J.D."/>
        </authorList>
    </citation>
    <scope>NUCLEOTIDE SEQUENCE [LARGE SCALE GENOMIC DNA]</scope>
    <source>
        <strain evidence="2">BK-3</strain>
    </source>
</reference>
<dbReference type="EMBL" id="VMRY01000018">
    <property type="protein sequence ID" value="TVT56795.1"/>
    <property type="molecule type" value="Genomic_DNA"/>
</dbReference>
<accession>A0A558D6Z3</accession>
<sequence>MQSAHPLGQLSALQQMMTDLIEPLDDALCRHSFHPDLAPLLWYYGNAVYIETFLLRGLVQGDTDLTDRVKDIFTPEIGVKAQQWERLPPKEHLLNWALELQDENLMRLANSDRLPAHEWLSNDRLIHLICQTRSALYEQMLQVLIEYRFSLKEQYQAVLPLKPQMPTANHVGIPQGHYRIGSKKDPAALDNEQPAQMVKLSNFRIDREPVSNGNFLAFMEAGGYDLQHLWSEAGWAWRQTAAGQPHHWRPDSHNCWYGISLNGPADLIADEPVMGISQHEAAAYANWVASLGGELRGAVLQHEYQWEVAMRTQILKPNGRVWEWCANAFEPYSEFISDPAPIGSEALFALGHAVLRGNCLHTQRPIQRITYRHHADAGNQRLFSGARLVYPPKE</sequence>
<proteinExistence type="predicted"/>
<evidence type="ECO:0000259" key="1">
    <source>
        <dbReference type="Pfam" id="PF03781"/>
    </source>
</evidence>
<organism evidence="2 3">
    <name type="scientific">Sedimenticola thiotaurini</name>
    <dbReference type="NCBI Taxonomy" id="1543721"/>
    <lineage>
        <taxon>Bacteria</taxon>
        <taxon>Pseudomonadati</taxon>
        <taxon>Pseudomonadota</taxon>
        <taxon>Gammaproteobacteria</taxon>
        <taxon>Chromatiales</taxon>
        <taxon>Sedimenticolaceae</taxon>
        <taxon>Sedimenticola</taxon>
    </lineage>
</organism>
<dbReference type="PANTHER" id="PTHR23150">
    <property type="entry name" value="SULFATASE MODIFYING FACTOR 1, 2"/>
    <property type="match status" value="1"/>
</dbReference>
<feature type="domain" description="Sulfatase-modifying factor enzyme-like" evidence="1">
    <location>
        <begin position="169"/>
        <end position="312"/>
    </location>
</feature>
<dbReference type="Gene3D" id="3.90.1580.10">
    <property type="entry name" value="paralog of FGE (formylglycine-generating enzyme)"/>
    <property type="match status" value="1"/>
</dbReference>
<evidence type="ECO:0000313" key="3">
    <source>
        <dbReference type="Proteomes" id="UP000317355"/>
    </source>
</evidence>
<dbReference type="InterPro" id="IPR005532">
    <property type="entry name" value="SUMF_dom"/>
</dbReference>
<dbReference type="PANTHER" id="PTHR23150:SF36">
    <property type="entry name" value="HERCYNINE OXYGENASE"/>
    <property type="match status" value="1"/>
</dbReference>